<dbReference type="Pfam" id="PF25301">
    <property type="entry name" value="CUT_C"/>
    <property type="match status" value="1"/>
</dbReference>
<evidence type="ECO:0000313" key="3">
    <source>
        <dbReference type="Proteomes" id="UP000887565"/>
    </source>
</evidence>
<dbReference type="WBParaSite" id="nRc.2.0.1.t19358-RA">
    <property type="protein sequence ID" value="nRc.2.0.1.t19358-RA"/>
    <property type="gene ID" value="nRc.2.0.1.g19358"/>
</dbReference>
<reference evidence="4" key="1">
    <citation type="submission" date="2022-11" db="UniProtKB">
        <authorList>
            <consortium name="WormBaseParasite"/>
        </authorList>
    </citation>
    <scope>IDENTIFICATION</scope>
</reference>
<dbReference type="AlphaFoldDB" id="A0A915J096"/>
<dbReference type="PANTHER" id="PTHR22907:SF12">
    <property type="entry name" value="ZP DOMAIN-CONTAINING PROTEIN"/>
    <property type="match status" value="1"/>
</dbReference>
<name>A0A915J096_ROMCU</name>
<protein>
    <submittedName>
        <fullName evidence="4">ZP domain-containing protein</fullName>
    </submittedName>
</protein>
<dbReference type="PANTHER" id="PTHR22907">
    <property type="entry name" value="GH04558P"/>
    <property type="match status" value="1"/>
</dbReference>
<dbReference type="InterPro" id="IPR001507">
    <property type="entry name" value="ZP_dom"/>
</dbReference>
<evidence type="ECO:0000256" key="1">
    <source>
        <dbReference type="ARBA" id="ARBA00022729"/>
    </source>
</evidence>
<dbReference type="InterPro" id="IPR051962">
    <property type="entry name" value="Cuticlin"/>
</dbReference>
<proteinExistence type="predicted"/>
<accession>A0A915J096</accession>
<dbReference type="InterPro" id="IPR057475">
    <property type="entry name" value="CUT_C"/>
</dbReference>
<organism evidence="3 4">
    <name type="scientific">Romanomermis culicivorax</name>
    <name type="common">Nematode worm</name>
    <dbReference type="NCBI Taxonomy" id="13658"/>
    <lineage>
        <taxon>Eukaryota</taxon>
        <taxon>Metazoa</taxon>
        <taxon>Ecdysozoa</taxon>
        <taxon>Nematoda</taxon>
        <taxon>Enoplea</taxon>
        <taxon>Dorylaimia</taxon>
        <taxon>Mermithida</taxon>
        <taxon>Mermithoidea</taxon>
        <taxon>Mermithidae</taxon>
        <taxon>Romanomermis</taxon>
    </lineage>
</organism>
<dbReference type="PROSITE" id="PS51034">
    <property type="entry name" value="ZP_2"/>
    <property type="match status" value="1"/>
</dbReference>
<sequence length="67" mass="7824">YTPVIQGTLQYDNGLNLAYVEVWAYKFPDRPNLFYQCQIQVCNKKENECSGVTERSYSTCYNTPDDQ</sequence>
<keyword evidence="1" id="KW-0732">Signal</keyword>
<evidence type="ECO:0000259" key="2">
    <source>
        <dbReference type="PROSITE" id="PS51034"/>
    </source>
</evidence>
<keyword evidence="3" id="KW-1185">Reference proteome</keyword>
<evidence type="ECO:0000313" key="4">
    <source>
        <dbReference type="WBParaSite" id="nRc.2.0.1.t19358-RA"/>
    </source>
</evidence>
<feature type="domain" description="ZP" evidence="2">
    <location>
        <begin position="1"/>
        <end position="56"/>
    </location>
</feature>
<dbReference type="Proteomes" id="UP000887565">
    <property type="component" value="Unplaced"/>
</dbReference>